<accession>A0A9X3J988</accession>
<dbReference type="Pfam" id="PF00075">
    <property type="entry name" value="RNase_H"/>
    <property type="match status" value="1"/>
</dbReference>
<gene>
    <name evidence="2" type="ORF">OU798_23475</name>
</gene>
<keyword evidence="3" id="KW-1185">Reference proteome</keyword>
<organism evidence="2 3">
    <name type="scientific">Draconibacterium aestuarii</name>
    <dbReference type="NCBI Taxonomy" id="2998507"/>
    <lineage>
        <taxon>Bacteria</taxon>
        <taxon>Pseudomonadati</taxon>
        <taxon>Bacteroidota</taxon>
        <taxon>Bacteroidia</taxon>
        <taxon>Marinilabiliales</taxon>
        <taxon>Prolixibacteraceae</taxon>
        <taxon>Draconibacterium</taxon>
    </lineage>
</organism>
<dbReference type="SUPFAM" id="SSF53098">
    <property type="entry name" value="Ribonuclease H-like"/>
    <property type="match status" value="1"/>
</dbReference>
<protein>
    <recommendedName>
        <fullName evidence="1">RNase H type-1 domain-containing protein</fullName>
    </recommendedName>
</protein>
<dbReference type="Proteomes" id="UP001145087">
    <property type="component" value="Unassembled WGS sequence"/>
</dbReference>
<evidence type="ECO:0000259" key="1">
    <source>
        <dbReference type="PROSITE" id="PS50879"/>
    </source>
</evidence>
<name>A0A9X3J988_9BACT</name>
<reference evidence="2" key="1">
    <citation type="submission" date="2022-11" db="EMBL/GenBank/DDBJ databases">
        <title>Marilongibacter aestuarii gen. nov., sp. nov., isolated from tidal flat sediment.</title>
        <authorList>
            <person name="Jiayan W."/>
        </authorList>
    </citation>
    <scope>NUCLEOTIDE SEQUENCE</scope>
    <source>
        <strain evidence="2">Z1-6</strain>
    </source>
</reference>
<dbReference type="GO" id="GO:0003676">
    <property type="term" value="F:nucleic acid binding"/>
    <property type="evidence" value="ECO:0007669"/>
    <property type="project" value="InterPro"/>
</dbReference>
<dbReference type="InterPro" id="IPR012337">
    <property type="entry name" value="RNaseH-like_sf"/>
</dbReference>
<dbReference type="PROSITE" id="PS50879">
    <property type="entry name" value="RNASE_H_1"/>
    <property type="match status" value="1"/>
</dbReference>
<dbReference type="AlphaFoldDB" id="A0A9X3J988"/>
<proteinExistence type="predicted"/>
<dbReference type="InterPro" id="IPR036397">
    <property type="entry name" value="RNaseH_sf"/>
</dbReference>
<dbReference type="EMBL" id="JAPOHD010000068">
    <property type="protein sequence ID" value="MCY1723331.1"/>
    <property type="molecule type" value="Genomic_DNA"/>
</dbReference>
<evidence type="ECO:0000313" key="3">
    <source>
        <dbReference type="Proteomes" id="UP001145087"/>
    </source>
</evidence>
<dbReference type="Gene3D" id="3.30.420.10">
    <property type="entry name" value="Ribonuclease H-like superfamily/Ribonuclease H"/>
    <property type="match status" value="1"/>
</dbReference>
<dbReference type="RefSeq" id="WP_343335657.1">
    <property type="nucleotide sequence ID" value="NZ_JAPOHD010000068.1"/>
</dbReference>
<sequence length="162" mass="18826">MKKLYLFTDGSVHVQSKIGYGACLLVSEDELAAGNLKHRVQTKRFENTSSTKLELQMLLWALSEIKTAAKKIIVYTDSQTIARLPERRNRLEKSNFRSKKGELLKNVDLYQEFYKIIDGIEYEIVQVQGHQPSRQKNSVERIFTFVDKASRKALRKEMEDLK</sequence>
<dbReference type="GO" id="GO:0004523">
    <property type="term" value="F:RNA-DNA hybrid ribonuclease activity"/>
    <property type="evidence" value="ECO:0007669"/>
    <property type="project" value="InterPro"/>
</dbReference>
<comment type="caution">
    <text evidence="2">The sequence shown here is derived from an EMBL/GenBank/DDBJ whole genome shotgun (WGS) entry which is preliminary data.</text>
</comment>
<evidence type="ECO:0000313" key="2">
    <source>
        <dbReference type="EMBL" id="MCY1723331.1"/>
    </source>
</evidence>
<feature type="domain" description="RNase H type-1" evidence="1">
    <location>
        <begin position="1"/>
        <end position="155"/>
    </location>
</feature>
<dbReference type="InterPro" id="IPR002156">
    <property type="entry name" value="RNaseH_domain"/>
</dbReference>